<evidence type="ECO:0008006" key="4">
    <source>
        <dbReference type="Google" id="ProtNLM"/>
    </source>
</evidence>
<dbReference type="Proteomes" id="UP000247702">
    <property type="component" value="Unassembled WGS sequence"/>
</dbReference>
<organism evidence="1 3">
    <name type="scientific">Rhizophagus clarus</name>
    <dbReference type="NCBI Taxonomy" id="94130"/>
    <lineage>
        <taxon>Eukaryota</taxon>
        <taxon>Fungi</taxon>
        <taxon>Fungi incertae sedis</taxon>
        <taxon>Mucoromycota</taxon>
        <taxon>Glomeromycotina</taxon>
        <taxon>Glomeromycetes</taxon>
        <taxon>Glomerales</taxon>
        <taxon>Glomeraceae</taxon>
        <taxon>Rhizophagus</taxon>
    </lineage>
</organism>
<evidence type="ECO:0000313" key="1">
    <source>
        <dbReference type="EMBL" id="GBB83128.1"/>
    </source>
</evidence>
<dbReference type="EMBL" id="BLAL01000013">
    <property type="protein sequence ID" value="GES75200.1"/>
    <property type="molecule type" value="Genomic_DNA"/>
</dbReference>
<dbReference type="SUPFAM" id="SSF52047">
    <property type="entry name" value="RNI-like"/>
    <property type="match status" value="1"/>
</dbReference>
<evidence type="ECO:0000313" key="2">
    <source>
        <dbReference type="EMBL" id="GES75200.1"/>
    </source>
</evidence>
<evidence type="ECO:0000313" key="3">
    <source>
        <dbReference type="Proteomes" id="UP000247702"/>
    </source>
</evidence>
<gene>
    <name evidence="2" type="ORF">RCL2_000265100</name>
    <name evidence="1" type="ORF">RclHR1_00010010</name>
</gene>
<keyword evidence="3" id="KW-1185">Reference proteome</keyword>
<name>A0A2Z6QQJ0_9GLOM</name>
<dbReference type="InterPro" id="IPR032675">
    <property type="entry name" value="LRR_dom_sf"/>
</dbReference>
<proteinExistence type="predicted"/>
<dbReference type="AlphaFoldDB" id="A0A2Z6QQJ0"/>
<protein>
    <recommendedName>
        <fullName evidence="4">F-box domain-containing protein</fullName>
    </recommendedName>
</protein>
<dbReference type="Gene3D" id="3.80.10.10">
    <property type="entry name" value="Ribonuclease Inhibitor"/>
    <property type="match status" value="1"/>
</dbReference>
<dbReference type="Proteomes" id="UP000615446">
    <property type="component" value="Unassembled WGS sequence"/>
</dbReference>
<comment type="caution">
    <text evidence="1">The sequence shown here is derived from an EMBL/GenBank/DDBJ whole genome shotgun (WGS) entry which is preliminary data.</text>
</comment>
<reference evidence="1 3" key="1">
    <citation type="submission" date="2017-11" db="EMBL/GenBank/DDBJ databases">
        <title>The genome of Rhizophagus clarus HR1 reveals common genetic basis of auxotrophy among arbuscular mycorrhizal fungi.</title>
        <authorList>
            <person name="Kobayashi Y."/>
        </authorList>
    </citation>
    <scope>NUCLEOTIDE SEQUENCE [LARGE SCALE GENOMIC DNA]</scope>
    <source>
        <strain evidence="1 3">HR1</strain>
    </source>
</reference>
<reference evidence="2" key="2">
    <citation type="submission" date="2019-10" db="EMBL/GenBank/DDBJ databases">
        <title>Conservation and host-specific expression of non-tandemly repeated heterogenous ribosome RNA gene in arbuscular mycorrhizal fungi.</title>
        <authorList>
            <person name="Maeda T."/>
            <person name="Kobayashi Y."/>
            <person name="Nakagawa T."/>
            <person name="Ezawa T."/>
            <person name="Yamaguchi K."/>
            <person name="Bino T."/>
            <person name="Nishimoto Y."/>
            <person name="Shigenobu S."/>
            <person name="Kawaguchi M."/>
        </authorList>
    </citation>
    <scope>NUCLEOTIDE SEQUENCE</scope>
    <source>
        <strain evidence="2">HR1</strain>
    </source>
</reference>
<dbReference type="OrthoDB" id="2310274at2759"/>
<dbReference type="EMBL" id="BEXD01000001">
    <property type="protein sequence ID" value="GBB83128.1"/>
    <property type="molecule type" value="Genomic_DNA"/>
</dbReference>
<accession>A0A2Z6QQJ0</accession>
<sequence length="505" mass="59946">MSKLYRDILYLIFEELQYEKETLASCLAVNKTWCETVIPVLWKDPWGFYINHEKKKLLLNTIISHLADETRNGIKKRFIYFTSSYKKPLFNYISFCKHLNLEILEGIIKNIFTNNYYEEIKNDILDLFINENMEYTHLYISKNFDYNFIPGAELCFSKIEYLKIDDRVDNNILSILTKICKSIKELKISINESEYNYGIAKLIENQKNLINISFLNDFSNDKSSREIIENSLVKHSNTIQYFSAHGQLETKVLSSFVNLKMLELIGNYNDKELEWDNIRDLSLPSLQTLNAINIPINCLTNLIESSGRQFTKIYYYSYFNDVFSNKKLIQTICHNCPNLVYLELLYKNENIVDLERLLINCQNLKRLDFYYNNVSLFCRIQINNTEWDNLFNILAKSSPPSLFEFIFKYTDDKPGLESLKLFFDNWEGRHPVSLKFETDCRKVNNELIDLIGRYKEKGVVKKFVYYSHFHKELDLSMRCNTKKVIRKPETKSTTSIWNRLKMLFN</sequence>